<organism evidence="2 3">
    <name type="scientific">Ochrobactrum soli</name>
    <dbReference type="NCBI Taxonomy" id="2448455"/>
    <lineage>
        <taxon>Bacteria</taxon>
        <taxon>Pseudomonadati</taxon>
        <taxon>Pseudomonadota</taxon>
        <taxon>Alphaproteobacteria</taxon>
        <taxon>Hyphomicrobiales</taxon>
        <taxon>Brucellaceae</taxon>
        <taxon>Brucella/Ochrobactrum group</taxon>
        <taxon>Ochrobactrum</taxon>
    </lineage>
</organism>
<evidence type="ECO:0000259" key="1">
    <source>
        <dbReference type="SMART" id="SM00530"/>
    </source>
</evidence>
<sequence length="263" mass="28534">MVHGDPYLSENQSSSVAARVREEIARRRISRQRLADDARISLSTLEKALSGHRPFTLATIIRLEQAMGVALREPGAAQAPKAGDTIERPVANGTGSGHAPEELGAYSRPAVAWLEGTYLTLRPSFGDADAIFAYCTEIVWDDEGTRLRFRERERTDASFSQHGSVSVPHRSGHIYLVTNTSGQYRMVVLSRPSITGEMFGLLTTLRAGQGAQLTPVSTPLVLLPLSAFEEPSFGRIAMGGDHYGAYSALLGKVLDENYAAFIG</sequence>
<accession>A0A849KUC6</accession>
<dbReference type="SUPFAM" id="SSF47413">
    <property type="entry name" value="lambda repressor-like DNA-binding domains"/>
    <property type="match status" value="1"/>
</dbReference>
<evidence type="ECO:0000313" key="3">
    <source>
        <dbReference type="Proteomes" id="UP000574931"/>
    </source>
</evidence>
<dbReference type="RefSeq" id="WP_171317973.1">
    <property type="nucleotide sequence ID" value="NZ_JABFCY010000005.1"/>
</dbReference>
<dbReference type="Gene3D" id="1.10.260.40">
    <property type="entry name" value="lambda repressor-like DNA-binding domains"/>
    <property type="match status" value="1"/>
</dbReference>
<keyword evidence="3" id="KW-1185">Reference proteome</keyword>
<protein>
    <submittedName>
        <fullName evidence="2">Helix-turn-helix transcriptional regulator</fullName>
    </submittedName>
</protein>
<dbReference type="SMART" id="SM00530">
    <property type="entry name" value="HTH_XRE"/>
    <property type="match status" value="1"/>
</dbReference>
<evidence type="ECO:0000313" key="2">
    <source>
        <dbReference type="EMBL" id="NNU60606.1"/>
    </source>
</evidence>
<dbReference type="InterPro" id="IPR001387">
    <property type="entry name" value="Cro/C1-type_HTH"/>
</dbReference>
<comment type="caution">
    <text evidence="2">The sequence shown here is derived from an EMBL/GenBank/DDBJ whole genome shotgun (WGS) entry which is preliminary data.</text>
</comment>
<dbReference type="AlphaFoldDB" id="A0A849KUC6"/>
<feature type="domain" description="HTH cro/C1-type" evidence="1">
    <location>
        <begin position="19"/>
        <end position="74"/>
    </location>
</feature>
<reference evidence="2 3" key="1">
    <citation type="submission" date="2020-05" db="EMBL/GenBank/DDBJ databases">
        <title>Draft Genome Sequence of Ochrobactrum soli Isolated from Stable Fly Gut.</title>
        <authorList>
            <person name="Pileggi M.T."/>
            <person name="Vazhakkala L.J."/>
            <person name="Wong C.N."/>
        </authorList>
    </citation>
    <scope>NUCLEOTIDE SEQUENCE [LARGE SCALE GENOMIC DNA]</scope>
    <source>
        <strain evidence="2 3">MTP-C0764</strain>
    </source>
</reference>
<dbReference type="Proteomes" id="UP000574931">
    <property type="component" value="Unassembled WGS sequence"/>
</dbReference>
<dbReference type="CDD" id="cd00093">
    <property type="entry name" value="HTH_XRE"/>
    <property type="match status" value="1"/>
</dbReference>
<dbReference type="InterPro" id="IPR010982">
    <property type="entry name" value="Lambda_DNA-bd_dom_sf"/>
</dbReference>
<gene>
    <name evidence="2" type="ORF">HKX02_10085</name>
</gene>
<proteinExistence type="predicted"/>
<name>A0A849KUC6_9HYPH</name>
<dbReference type="GO" id="GO:0003677">
    <property type="term" value="F:DNA binding"/>
    <property type="evidence" value="ECO:0007669"/>
    <property type="project" value="InterPro"/>
</dbReference>
<dbReference type="EMBL" id="JABFCY010000005">
    <property type="protein sequence ID" value="NNU60606.1"/>
    <property type="molecule type" value="Genomic_DNA"/>
</dbReference>